<gene>
    <name evidence="2" type="ORF">LTRI10_LOCUS4460</name>
</gene>
<protein>
    <submittedName>
        <fullName evidence="2">Uncharacterized protein</fullName>
    </submittedName>
</protein>
<feature type="region of interest" description="Disordered" evidence="1">
    <location>
        <begin position="1"/>
        <end position="42"/>
    </location>
</feature>
<dbReference type="EMBL" id="OZ034813">
    <property type="protein sequence ID" value="CAL1356784.1"/>
    <property type="molecule type" value="Genomic_DNA"/>
</dbReference>
<dbReference type="Proteomes" id="UP001497516">
    <property type="component" value="Chromosome 1"/>
</dbReference>
<sequence>MEEKQRHTGGKWRRTSGQGDWRFEEEKQGVAHGNGGAEALGRRRGKRWFVGLTMRTTRNDVVAGLVACSTIGRRRRRRRTNGTARR</sequence>
<evidence type="ECO:0000313" key="3">
    <source>
        <dbReference type="Proteomes" id="UP001497516"/>
    </source>
</evidence>
<accession>A0AAV2CJL6</accession>
<reference evidence="2 3" key="1">
    <citation type="submission" date="2024-04" db="EMBL/GenBank/DDBJ databases">
        <authorList>
            <person name="Fracassetti M."/>
        </authorList>
    </citation>
    <scope>NUCLEOTIDE SEQUENCE [LARGE SCALE GENOMIC DNA]</scope>
</reference>
<proteinExistence type="predicted"/>
<evidence type="ECO:0000256" key="1">
    <source>
        <dbReference type="SAM" id="MobiDB-lite"/>
    </source>
</evidence>
<dbReference type="AlphaFoldDB" id="A0AAV2CJL6"/>
<name>A0AAV2CJL6_9ROSI</name>
<evidence type="ECO:0000313" key="2">
    <source>
        <dbReference type="EMBL" id="CAL1356784.1"/>
    </source>
</evidence>
<keyword evidence="3" id="KW-1185">Reference proteome</keyword>
<organism evidence="2 3">
    <name type="scientific">Linum trigynum</name>
    <dbReference type="NCBI Taxonomy" id="586398"/>
    <lineage>
        <taxon>Eukaryota</taxon>
        <taxon>Viridiplantae</taxon>
        <taxon>Streptophyta</taxon>
        <taxon>Embryophyta</taxon>
        <taxon>Tracheophyta</taxon>
        <taxon>Spermatophyta</taxon>
        <taxon>Magnoliopsida</taxon>
        <taxon>eudicotyledons</taxon>
        <taxon>Gunneridae</taxon>
        <taxon>Pentapetalae</taxon>
        <taxon>rosids</taxon>
        <taxon>fabids</taxon>
        <taxon>Malpighiales</taxon>
        <taxon>Linaceae</taxon>
        <taxon>Linum</taxon>
    </lineage>
</organism>